<evidence type="ECO:0000256" key="1">
    <source>
        <dbReference type="SAM" id="MobiDB-lite"/>
    </source>
</evidence>
<evidence type="ECO:0000313" key="3">
    <source>
        <dbReference type="Proteomes" id="UP001341840"/>
    </source>
</evidence>
<accession>A0ABU6RWN0</accession>
<gene>
    <name evidence="2" type="ORF">PIB30_097926</name>
</gene>
<comment type="caution">
    <text evidence="2">The sequence shown here is derived from an EMBL/GenBank/DDBJ whole genome shotgun (WGS) entry which is preliminary data.</text>
</comment>
<proteinExistence type="predicted"/>
<protein>
    <recommendedName>
        <fullName evidence="4">Retrotransposon gag domain-containing protein</fullName>
    </recommendedName>
</protein>
<name>A0ABU6RWN0_9FABA</name>
<feature type="region of interest" description="Disordered" evidence="1">
    <location>
        <begin position="1"/>
        <end position="57"/>
    </location>
</feature>
<keyword evidence="3" id="KW-1185">Reference proteome</keyword>
<dbReference type="Proteomes" id="UP001341840">
    <property type="component" value="Unassembled WGS sequence"/>
</dbReference>
<feature type="compositionally biased region" description="Polar residues" evidence="1">
    <location>
        <begin position="21"/>
        <end position="32"/>
    </location>
</feature>
<evidence type="ECO:0008006" key="4">
    <source>
        <dbReference type="Google" id="ProtNLM"/>
    </source>
</evidence>
<sequence length="235" mass="27436">MAESSSTRSGENRPPRRRSVTPRNLNLNMETSQGEDGHHDEEKEHMERQNMGVGGGGTPAQGNFFTPYVGCTAGVHTHITIPAHVYNHMMENQARMQTFITEMMTKDQTRYRTPSPPPAMNQEGMEEDENTPITRRELARILKGRAFTWYAKLRHNSINAWEQLIMEFCNKFLEEEPSMHIMDLGRISRDKEKDWWHLSKDTETKHYFAWTPCQSHNWCTDALEMWKMGPKFTFL</sequence>
<dbReference type="EMBL" id="JASCZI010032659">
    <property type="protein sequence ID" value="MED6128440.1"/>
    <property type="molecule type" value="Genomic_DNA"/>
</dbReference>
<reference evidence="2 3" key="1">
    <citation type="journal article" date="2023" name="Plants (Basel)">
        <title>Bridging the Gap: Combining Genomics and Transcriptomics Approaches to Understand Stylosanthes scabra, an Orphan Legume from the Brazilian Caatinga.</title>
        <authorList>
            <person name="Ferreira-Neto J.R.C."/>
            <person name="da Silva M.D."/>
            <person name="Binneck E."/>
            <person name="de Melo N.F."/>
            <person name="da Silva R.H."/>
            <person name="de Melo A.L.T.M."/>
            <person name="Pandolfi V."/>
            <person name="Bustamante F.O."/>
            <person name="Brasileiro-Vidal A.C."/>
            <person name="Benko-Iseppon A.M."/>
        </authorList>
    </citation>
    <scope>NUCLEOTIDE SEQUENCE [LARGE SCALE GENOMIC DNA]</scope>
    <source>
        <tissue evidence="2">Leaves</tissue>
    </source>
</reference>
<feature type="region of interest" description="Disordered" evidence="1">
    <location>
        <begin position="109"/>
        <end position="131"/>
    </location>
</feature>
<evidence type="ECO:0000313" key="2">
    <source>
        <dbReference type="EMBL" id="MED6128440.1"/>
    </source>
</evidence>
<organism evidence="2 3">
    <name type="scientific">Stylosanthes scabra</name>
    <dbReference type="NCBI Taxonomy" id="79078"/>
    <lineage>
        <taxon>Eukaryota</taxon>
        <taxon>Viridiplantae</taxon>
        <taxon>Streptophyta</taxon>
        <taxon>Embryophyta</taxon>
        <taxon>Tracheophyta</taxon>
        <taxon>Spermatophyta</taxon>
        <taxon>Magnoliopsida</taxon>
        <taxon>eudicotyledons</taxon>
        <taxon>Gunneridae</taxon>
        <taxon>Pentapetalae</taxon>
        <taxon>rosids</taxon>
        <taxon>fabids</taxon>
        <taxon>Fabales</taxon>
        <taxon>Fabaceae</taxon>
        <taxon>Papilionoideae</taxon>
        <taxon>50 kb inversion clade</taxon>
        <taxon>dalbergioids sensu lato</taxon>
        <taxon>Dalbergieae</taxon>
        <taxon>Pterocarpus clade</taxon>
        <taxon>Stylosanthes</taxon>
    </lineage>
</organism>
<feature type="compositionally biased region" description="Basic and acidic residues" evidence="1">
    <location>
        <begin position="35"/>
        <end position="48"/>
    </location>
</feature>